<dbReference type="Proteomes" id="UP000293638">
    <property type="component" value="Unassembled WGS sequence"/>
</dbReference>
<gene>
    <name evidence="6" type="ORF">EV189_3136</name>
</gene>
<evidence type="ECO:0000256" key="1">
    <source>
        <dbReference type="ARBA" id="ARBA00022676"/>
    </source>
</evidence>
<evidence type="ECO:0000313" key="7">
    <source>
        <dbReference type="Proteomes" id="UP000293638"/>
    </source>
</evidence>
<reference evidence="6 7" key="1">
    <citation type="submission" date="2019-02" db="EMBL/GenBank/DDBJ databases">
        <title>Genomic Encyclopedia of Type Strains, Phase IV (KMG-IV): sequencing the most valuable type-strain genomes for metagenomic binning, comparative biology and taxonomic classification.</title>
        <authorList>
            <person name="Goeker M."/>
        </authorList>
    </citation>
    <scope>NUCLEOTIDE SEQUENCE [LARGE SCALE GENOMIC DNA]</scope>
    <source>
        <strain evidence="6 7">DSM 45622</strain>
    </source>
</reference>
<evidence type="ECO:0000259" key="4">
    <source>
        <dbReference type="Pfam" id="PF00534"/>
    </source>
</evidence>
<evidence type="ECO:0000256" key="2">
    <source>
        <dbReference type="ARBA" id="ARBA00022679"/>
    </source>
</evidence>
<dbReference type="Gene3D" id="3.40.50.2000">
    <property type="entry name" value="Glycogen Phosphorylase B"/>
    <property type="match status" value="2"/>
</dbReference>
<dbReference type="Pfam" id="PF00534">
    <property type="entry name" value="Glycos_transf_1"/>
    <property type="match status" value="1"/>
</dbReference>
<feature type="domain" description="Glycosyltransferase subfamily 4-like N-terminal" evidence="5">
    <location>
        <begin position="26"/>
        <end position="200"/>
    </location>
</feature>
<dbReference type="Pfam" id="PF13439">
    <property type="entry name" value="Glyco_transf_4"/>
    <property type="match status" value="1"/>
</dbReference>
<dbReference type="PANTHER" id="PTHR12526">
    <property type="entry name" value="GLYCOSYLTRANSFERASE"/>
    <property type="match status" value="1"/>
</dbReference>
<accession>A0A4Q7NFS3</accession>
<feature type="compositionally biased region" description="Acidic residues" evidence="3">
    <location>
        <begin position="411"/>
        <end position="422"/>
    </location>
</feature>
<evidence type="ECO:0000259" key="5">
    <source>
        <dbReference type="Pfam" id="PF13439"/>
    </source>
</evidence>
<dbReference type="SUPFAM" id="SSF53756">
    <property type="entry name" value="UDP-Glycosyltransferase/glycogen phosphorylase"/>
    <property type="match status" value="1"/>
</dbReference>
<evidence type="ECO:0000256" key="3">
    <source>
        <dbReference type="SAM" id="MobiDB-lite"/>
    </source>
</evidence>
<dbReference type="GO" id="GO:0016757">
    <property type="term" value="F:glycosyltransferase activity"/>
    <property type="evidence" value="ECO:0007669"/>
    <property type="project" value="UniProtKB-KW"/>
</dbReference>
<feature type="domain" description="Glycosyl transferase family 1" evidence="4">
    <location>
        <begin position="218"/>
        <end position="371"/>
    </location>
</feature>
<keyword evidence="7" id="KW-1185">Reference proteome</keyword>
<organism evidence="6 7">
    <name type="scientific">Motilibacter rhizosphaerae</name>
    <dbReference type="NCBI Taxonomy" id="598652"/>
    <lineage>
        <taxon>Bacteria</taxon>
        <taxon>Bacillati</taxon>
        <taxon>Actinomycetota</taxon>
        <taxon>Actinomycetes</taxon>
        <taxon>Motilibacterales</taxon>
        <taxon>Motilibacteraceae</taxon>
        <taxon>Motilibacter</taxon>
    </lineage>
</organism>
<proteinExistence type="predicted"/>
<evidence type="ECO:0000313" key="6">
    <source>
        <dbReference type="EMBL" id="RZS82741.1"/>
    </source>
</evidence>
<dbReference type="PANTHER" id="PTHR12526:SF635">
    <property type="entry name" value="GLYCOSYL TRANSFERASE GROUP 1"/>
    <property type="match status" value="1"/>
</dbReference>
<protein>
    <submittedName>
        <fullName evidence="6">Glycosyltransferase involved in cell wall biosynthesis</fullName>
    </submittedName>
</protein>
<comment type="caution">
    <text evidence="6">The sequence shown here is derived from an EMBL/GenBank/DDBJ whole genome shotgun (WGS) entry which is preliminary data.</text>
</comment>
<dbReference type="EMBL" id="SGXD01000004">
    <property type="protein sequence ID" value="RZS82741.1"/>
    <property type="molecule type" value="Genomic_DNA"/>
</dbReference>
<dbReference type="InterPro" id="IPR001296">
    <property type="entry name" value="Glyco_trans_1"/>
</dbReference>
<name>A0A4Q7NFS3_9ACTN</name>
<keyword evidence="2 6" id="KW-0808">Transferase</keyword>
<sequence length="433" mass="46237">MTGPMRIAMISEHASPLAVVGGVDAGGQNVHVAALAAGLARRGHDVTVYTRRDTTALPDRVETADGYAVEHVLAGPPAEVPKDELLPHIPDLGRGVADRIVDERPDVVHAHFWMSGLAALLATRGTGVPVVQTFHALGTVKRRHQGTSDTSPPQRLRIERAVAHDADRIVATCSDEVAELVRMGARRTSISVVPCGVDVEHFTPTGPRLELPTTGRRHRLLVVGRLVARKGVDDVIRAMARLRDTELVVAGGPPAAEMDIDPEAVRLREVAARAGVLDRVVFLGQVTRDRMPALMRSVDALVTVPWYEPFGIVPLEAMACGLPVVASAVGGLVDTVVDGTTGLLVPPRNPEALAETLRRLLADPVRREAFGFAGVDRARARYAWDRVALDTESVYASLVAPSAAVPPAEVAADDLDELDDGPTIDLTTREAVR</sequence>
<feature type="region of interest" description="Disordered" evidence="3">
    <location>
        <begin position="411"/>
        <end position="433"/>
    </location>
</feature>
<dbReference type="InterPro" id="IPR028098">
    <property type="entry name" value="Glyco_trans_4-like_N"/>
</dbReference>
<keyword evidence="1" id="KW-0328">Glycosyltransferase</keyword>
<dbReference type="AlphaFoldDB" id="A0A4Q7NFS3"/>